<gene>
    <name evidence="4" type="ORF">MEDL_23807</name>
</gene>
<keyword evidence="5" id="KW-1185">Reference proteome</keyword>
<dbReference type="OrthoDB" id="10043005at2759"/>
<organism evidence="4 5">
    <name type="scientific">Mytilus edulis</name>
    <name type="common">Blue mussel</name>
    <dbReference type="NCBI Taxonomy" id="6550"/>
    <lineage>
        <taxon>Eukaryota</taxon>
        <taxon>Metazoa</taxon>
        <taxon>Spiralia</taxon>
        <taxon>Lophotrochozoa</taxon>
        <taxon>Mollusca</taxon>
        <taxon>Bivalvia</taxon>
        <taxon>Autobranchia</taxon>
        <taxon>Pteriomorphia</taxon>
        <taxon>Mytilida</taxon>
        <taxon>Mytiloidea</taxon>
        <taxon>Mytilidae</taxon>
        <taxon>Mytilinae</taxon>
        <taxon>Mytilus</taxon>
    </lineage>
</organism>
<dbReference type="EMBL" id="CAJPWZ010001208">
    <property type="protein sequence ID" value="CAG2209697.1"/>
    <property type="molecule type" value="Genomic_DNA"/>
</dbReference>
<dbReference type="Pfam" id="PF23283">
    <property type="entry name" value="D8C_UMOD"/>
    <property type="match status" value="1"/>
</dbReference>
<evidence type="ECO:0000313" key="5">
    <source>
        <dbReference type="Proteomes" id="UP000683360"/>
    </source>
</evidence>
<keyword evidence="1" id="KW-0732">Signal</keyword>
<feature type="domain" description="UMOD/GP2/OIT3-like D8C" evidence="3">
    <location>
        <begin position="14"/>
        <end position="75"/>
    </location>
</feature>
<protein>
    <recommendedName>
        <fullName evidence="3">UMOD/GP2/OIT3-like D8C domain-containing protein</fullName>
    </recommendedName>
</protein>
<evidence type="ECO:0000256" key="1">
    <source>
        <dbReference type="ARBA" id="ARBA00022729"/>
    </source>
</evidence>
<proteinExistence type="predicted"/>
<evidence type="ECO:0000259" key="3">
    <source>
        <dbReference type="Pfam" id="PF23283"/>
    </source>
</evidence>
<sequence length="485" mass="54756">MSWYLITSDNGDMMPNFAPGFMHCGTVNPIWLNGNMPSFDDGDVTREACLQTKEDTCEQTIYIQIRNCSGYYLYLLQSSPENSSFCFGNGPVVCPDDMSSDTGYYPGCKYNFPTEIVLVHIEAELIEEHNFQIPIHGNQSYSSLLPVFRCSFGDISEGSYVYDVDWYINGVIVKHHLNVPFSNINSTVLRDTDWTSQFKMNMEVHALFTNCGFGWAGSSCHCGIAVRSRDSLFVLRTCQTISRTEKHLLPEPITKLLRCHDKDLVIEHNRNSYKITLPFGTEINFTISRRSKFISMIAIKPSICDINNARGLCGVPSTTKDQINPTMIAEQLFCVDNVQCNLTDITEFCSETLMTEEETMTSFSTACSTSQRKKRSVNYVDKIVQRTFSGDDDAIDIPCFTYDESAFSTEVTLVGDTTFLPDTIGTMLTFVMTEIRRNESLYLLNTTEGSQTLVEYVTSFLCPNNCSENGNCAMGKIVLFFYLFK</sequence>
<accession>A0A8S3RSJ3</accession>
<dbReference type="InterPro" id="IPR057774">
    <property type="entry name" value="D8C_UMOD/GP2/OIT3-like"/>
</dbReference>
<name>A0A8S3RSJ3_MYTED</name>
<dbReference type="Proteomes" id="UP000683360">
    <property type="component" value="Unassembled WGS sequence"/>
</dbReference>
<reference evidence="4" key="1">
    <citation type="submission" date="2021-03" db="EMBL/GenBank/DDBJ databases">
        <authorList>
            <person name="Bekaert M."/>
        </authorList>
    </citation>
    <scope>NUCLEOTIDE SEQUENCE</scope>
</reference>
<dbReference type="AlphaFoldDB" id="A0A8S3RSJ3"/>
<evidence type="ECO:0000313" key="4">
    <source>
        <dbReference type="EMBL" id="CAG2209697.1"/>
    </source>
</evidence>
<keyword evidence="2" id="KW-1015">Disulfide bond</keyword>
<evidence type="ECO:0000256" key="2">
    <source>
        <dbReference type="ARBA" id="ARBA00023157"/>
    </source>
</evidence>
<comment type="caution">
    <text evidence="4">The sequence shown here is derived from an EMBL/GenBank/DDBJ whole genome shotgun (WGS) entry which is preliminary data.</text>
</comment>